<proteinExistence type="inferred from homology"/>
<dbReference type="InterPro" id="IPR039246">
    <property type="entry name" value="Flagellar_FlgA"/>
</dbReference>
<dbReference type="InterPro" id="IPR041231">
    <property type="entry name" value="FlgA_N"/>
</dbReference>
<dbReference type="GO" id="GO:0044780">
    <property type="term" value="P:bacterial-type flagellum assembly"/>
    <property type="evidence" value="ECO:0007669"/>
    <property type="project" value="InterPro"/>
</dbReference>
<feature type="domain" description="SAF" evidence="5">
    <location>
        <begin position="113"/>
        <end position="175"/>
    </location>
</feature>
<comment type="function">
    <text evidence="4">Involved in the assembly process of the P-ring formation. It may associate with FlgF on the rod constituting a structure essential for the P-ring assembly or may act as a modulator protein for the P-ring assembly.</text>
</comment>
<evidence type="ECO:0000256" key="2">
    <source>
        <dbReference type="ARBA" id="ARBA00022729"/>
    </source>
</evidence>
<organism evidence="6 7">
    <name type="scientific">Pelobacter propionicus (strain DSM 2379 / NBRC 103807 / OttBd1)</name>
    <dbReference type="NCBI Taxonomy" id="338966"/>
    <lineage>
        <taxon>Bacteria</taxon>
        <taxon>Pseudomonadati</taxon>
        <taxon>Thermodesulfobacteriota</taxon>
        <taxon>Desulfuromonadia</taxon>
        <taxon>Desulfuromonadales</taxon>
        <taxon>Desulfuromonadaceae</taxon>
        <taxon>Pelobacter</taxon>
    </lineage>
</organism>
<keyword evidence="4" id="KW-1005">Bacterial flagellum biogenesis</keyword>
<evidence type="ECO:0000259" key="5">
    <source>
        <dbReference type="SMART" id="SM00858"/>
    </source>
</evidence>
<protein>
    <recommendedName>
        <fullName evidence="4">Flagella basal body P-ring formation protein FlgA</fullName>
    </recommendedName>
</protein>
<dbReference type="STRING" id="338966.Ppro_3450"/>
<name>A1AUM2_PELPD</name>
<dbReference type="PANTHER" id="PTHR36307">
    <property type="entry name" value="FLAGELLA BASAL BODY P-RING FORMATION PROTEIN FLGA"/>
    <property type="match status" value="1"/>
</dbReference>
<dbReference type="Gene3D" id="3.90.1210.10">
    <property type="entry name" value="Antifreeze-like/N-acetylneuraminic acid synthase C-terminal domain"/>
    <property type="match status" value="1"/>
</dbReference>
<evidence type="ECO:0000313" key="6">
    <source>
        <dbReference type="EMBL" id="ABL01043.1"/>
    </source>
</evidence>
<dbReference type="NCBIfam" id="TIGR03170">
    <property type="entry name" value="flgA_cterm"/>
    <property type="match status" value="1"/>
</dbReference>
<dbReference type="HOGENOM" id="CLU_070510_3_0_7"/>
<gene>
    <name evidence="6" type="ordered locus">Ppro_3450</name>
</gene>
<keyword evidence="3 4" id="KW-0574">Periplasm</keyword>
<dbReference type="Proteomes" id="UP000006732">
    <property type="component" value="Chromosome"/>
</dbReference>
<dbReference type="PANTHER" id="PTHR36307:SF1">
    <property type="entry name" value="FLAGELLA BASAL BODY P-RING FORMATION PROTEIN FLGA"/>
    <property type="match status" value="1"/>
</dbReference>
<dbReference type="InterPro" id="IPR017585">
    <property type="entry name" value="SAF_FlgA"/>
</dbReference>
<keyword evidence="7" id="KW-1185">Reference proteome</keyword>
<dbReference type="GO" id="GO:0042597">
    <property type="term" value="C:periplasmic space"/>
    <property type="evidence" value="ECO:0007669"/>
    <property type="project" value="UniProtKB-SubCell"/>
</dbReference>
<dbReference type="EMBL" id="CP000482">
    <property type="protein sequence ID" value="ABL01043.1"/>
    <property type="molecule type" value="Genomic_DNA"/>
</dbReference>
<evidence type="ECO:0000256" key="3">
    <source>
        <dbReference type="ARBA" id="ARBA00022764"/>
    </source>
</evidence>
<dbReference type="CDD" id="cd11614">
    <property type="entry name" value="SAF_CpaB_FlgA_like"/>
    <property type="match status" value="1"/>
</dbReference>
<feature type="chain" id="PRO_5005120930" description="Flagella basal body P-ring formation protein FlgA" evidence="4">
    <location>
        <begin position="22"/>
        <end position="238"/>
    </location>
</feature>
<comment type="similarity">
    <text evidence="4">Belongs to the FlgA family.</text>
</comment>
<evidence type="ECO:0000256" key="1">
    <source>
        <dbReference type="ARBA" id="ARBA00004418"/>
    </source>
</evidence>
<dbReference type="KEGG" id="ppd:Ppro_3450"/>
<evidence type="ECO:0000256" key="4">
    <source>
        <dbReference type="RuleBase" id="RU362063"/>
    </source>
</evidence>
<dbReference type="Pfam" id="PF13144">
    <property type="entry name" value="ChapFlgA"/>
    <property type="match status" value="1"/>
</dbReference>
<dbReference type="AlphaFoldDB" id="A1AUM2"/>
<dbReference type="InterPro" id="IPR013974">
    <property type="entry name" value="SAF"/>
</dbReference>
<dbReference type="Pfam" id="PF17656">
    <property type="entry name" value="ChapFlgA_N"/>
    <property type="match status" value="1"/>
</dbReference>
<keyword evidence="2 4" id="KW-0732">Signal</keyword>
<accession>A1AUM2</accession>
<sequence length="238" mass="25734">MMRSTLLIIIAMVLLPSVAMAEPSRIPAGRAAEVQRAVLSYVQQRTADIGCETRIKRLTISGNPSFPAGTLDYEVVAPQQWEGWGRAGISVVVRKGTRVVGNLTVWVEVEALVDMVVTVRQINHGSVITTADLALRKQDIAAVQGRYLARTEDAVGKKARVTLRPNAAIRSDQLEKVPLIRAGQLVTIIAENERMRITATGKSKSAGAEGDTITVQNLGSLKELPARVLDSTTVLIVF</sequence>
<dbReference type="SMART" id="SM00858">
    <property type="entry name" value="SAF"/>
    <property type="match status" value="1"/>
</dbReference>
<dbReference type="Gene3D" id="2.30.30.760">
    <property type="match status" value="1"/>
</dbReference>
<evidence type="ECO:0000313" key="7">
    <source>
        <dbReference type="Proteomes" id="UP000006732"/>
    </source>
</evidence>
<dbReference type="eggNOG" id="COG1261">
    <property type="taxonomic scope" value="Bacteria"/>
</dbReference>
<reference evidence="6 7" key="1">
    <citation type="submission" date="2006-10" db="EMBL/GenBank/DDBJ databases">
        <title>Complete sequence of chromosome of Pelobacter propionicus DSM 2379.</title>
        <authorList>
            <consortium name="US DOE Joint Genome Institute"/>
            <person name="Copeland A."/>
            <person name="Lucas S."/>
            <person name="Lapidus A."/>
            <person name="Barry K."/>
            <person name="Detter J.C."/>
            <person name="Glavina del Rio T."/>
            <person name="Hammon N."/>
            <person name="Israni S."/>
            <person name="Dalin E."/>
            <person name="Tice H."/>
            <person name="Pitluck S."/>
            <person name="Saunders E."/>
            <person name="Brettin T."/>
            <person name="Bruce D."/>
            <person name="Han C."/>
            <person name="Tapia R."/>
            <person name="Schmutz J."/>
            <person name="Larimer F."/>
            <person name="Land M."/>
            <person name="Hauser L."/>
            <person name="Kyrpides N."/>
            <person name="Kim E."/>
            <person name="Lovley D."/>
            <person name="Richardson P."/>
        </authorList>
    </citation>
    <scope>NUCLEOTIDE SEQUENCE [LARGE SCALE GENOMIC DNA]</scope>
    <source>
        <strain evidence="7">DSM 2379 / NBRC 103807 / OttBd1</strain>
    </source>
</reference>
<feature type="signal peptide" evidence="4">
    <location>
        <begin position="1"/>
        <end position="21"/>
    </location>
</feature>
<comment type="subcellular location">
    <subcellularLocation>
        <location evidence="1 4">Periplasm</location>
    </subcellularLocation>
</comment>